<feature type="region of interest" description="Disordered" evidence="1">
    <location>
        <begin position="31"/>
        <end position="61"/>
    </location>
</feature>
<sequence length="82" mass="8724">MASSRGLLATTVAVSVSLTSVKEKVKKHAMAKVKLTDGQDPRVRPPPQPSDPTRCAPSDGQDLPRLAHLRLVIVVSGCLLNI</sequence>
<gene>
    <name evidence="2" type="ORF">E2562_027462</name>
</gene>
<comment type="caution">
    <text evidence="2">The sequence shown here is derived from an EMBL/GenBank/DDBJ whole genome shotgun (WGS) entry which is preliminary data.</text>
</comment>
<dbReference type="Proteomes" id="UP000479710">
    <property type="component" value="Unassembled WGS sequence"/>
</dbReference>
<dbReference type="EMBL" id="SPHZ02000009">
    <property type="protein sequence ID" value="KAF0900146.1"/>
    <property type="molecule type" value="Genomic_DNA"/>
</dbReference>
<protein>
    <submittedName>
        <fullName evidence="2">Uncharacterized protein</fullName>
    </submittedName>
</protein>
<evidence type="ECO:0000256" key="1">
    <source>
        <dbReference type="SAM" id="MobiDB-lite"/>
    </source>
</evidence>
<evidence type="ECO:0000313" key="2">
    <source>
        <dbReference type="EMBL" id="KAF0900146.1"/>
    </source>
</evidence>
<dbReference type="AlphaFoldDB" id="A0A6G1CJ10"/>
<reference evidence="2 3" key="1">
    <citation type="submission" date="2019-11" db="EMBL/GenBank/DDBJ databases">
        <title>Whole genome sequence of Oryza granulata.</title>
        <authorList>
            <person name="Li W."/>
        </authorList>
    </citation>
    <scope>NUCLEOTIDE SEQUENCE [LARGE SCALE GENOMIC DNA]</scope>
    <source>
        <strain evidence="3">cv. Menghai</strain>
        <tissue evidence="2">Leaf</tissue>
    </source>
</reference>
<feature type="compositionally biased region" description="Basic and acidic residues" evidence="1">
    <location>
        <begin position="34"/>
        <end position="43"/>
    </location>
</feature>
<accession>A0A6G1CJ10</accession>
<evidence type="ECO:0000313" key="3">
    <source>
        <dbReference type="Proteomes" id="UP000479710"/>
    </source>
</evidence>
<organism evidence="2 3">
    <name type="scientific">Oryza meyeriana var. granulata</name>
    <dbReference type="NCBI Taxonomy" id="110450"/>
    <lineage>
        <taxon>Eukaryota</taxon>
        <taxon>Viridiplantae</taxon>
        <taxon>Streptophyta</taxon>
        <taxon>Embryophyta</taxon>
        <taxon>Tracheophyta</taxon>
        <taxon>Spermatophyta</taxon>
        <taxon>Magnoliopsida</taxon>
        <taxon>Liliopsida</taxon>
        <taxon>Poales</taxon>
        <taxon>Poaceae</taxon>
        <taxon>BOP clade</taxon>
        <taxon>Oryzoideae</taxon>
        <taxon>Oryzeae</taxon>
        <taxon>Oryzinae</taxon>
        <taxon>Oryza</taxon>
        <taxon>Oryza meyeriana</taxon>
    </lineage>
</organism>
<proteinExistence type="predicted"/>
<keyword evidence="3" id="KW-1185">Reference proteome</keyword>
<name>A0A6G1CJ10_9ORYZ</name>